<sequence length="86" mass="9764">MKFETRNMDQSYVVDVSKKECICRGGEDVIMGDEANQDVNVNEDEVQVGKVEQPRKRKKSERILKMKLAKRIEGEGCSAAKAMELD</sequence>
<dbReference type="AlphaFoldDB" id="A0AAU9MUJ9"/>
<keyword evidence="2" id="KW-1185">Reference proteome</keyword>
<evidence type="ECO:0000313" key="2">
    <source>
        <dbReference type="Proteomes" id="UP001157418"/>
    </source>
</evidence>
<comment type="caution">
    <text evidence="1">The sequence shown here is derived from an EMBL/GenBank/DDBJ whole genome shotgun (WGS) entry which is preliminary data.</text>
</comment>
<name>A0AAU9MUJ9_9ASTR</name>
<reference evidence="1 2" key="1">
    <citation type="submission" date="2022-01" db="EMBL/GenBank/DDBJ databases">
        <authorList>
            <person name="Xiong W."/>
            <person name="Schranz E."/>
        </authorList>
    </citation>
    <scope>NUCLEOTIDE SEQUENCE [LARGE SCALE GENOMIC DNA]</scope>
</reference>
<dbReference type="EMBL" id="CAKMRJ010002802">
    <property type="protein sequence ID" value="CAH1429467.1"/>
    <property type="molecule type" value="Genomic_DNA"/>
</dbReference>
<organism evidence="1 2">
    <name type="scientific">Lactuca virosa</name>
    <dbReference type="NCBI Taxonomy" id="75947"/>
    <lineage>
        <taxon>Eukaryota</taxon>
        <taxon>Viridiplantae</taxon>
        <taxon>Streptophyta</taxon>
        <taxon>Embryophyta</taxon>
        <taxon>Tracheophyta</taxon>
        <taxon>Spermatophyta</taxon>
        <taxon>Magnoliopsida</taxon>
        <taxon>eudicotyledons</taxon>
        <taxon>Gunneridae</taxon>
        <taxon>Pentapetalae</taxon>
        <taxon>asterids</taxon>
        <taxon>campanulids</taxon>
        <taxon>Asterales</taxon>
        <taxon>Asteraceae</taxon>
        <taxon>Cichorioideae</taxon>
        <taxon>Cichorieae</taxon>
        <taxon>Lactucinae</taxon>
        <taxon>Lactuca</taxon>
    </lineage>
</organism>
<gene>
    <name evidence="1" type="ORF">LVIROSA_LOCUS16326</name>
</gene>
<proteinExistence type="predicted"/>
<evidence type="ECO:0000313" key="1">
    <source>
        <dbReference type="EMBL" id="CAH1429467.1"/>
    </source>
</evidence>
<accession>A0AAU9MUJ9</accession>
<protein>
    <submittedName>
        <fullName evidence="1">Uncharacterized protein</fullName>
    </submittedName>
</protein>
<dbReference type="Proteomes" id="UP001157418">
    <property type="component" value="Unassembled WGS sequence"/>
</dbReference>